<name>A0ABN9Y2U8_9DINO</name>
<accession>A0ABN9Y2U8</accession>
<feature type="region of interest" description="Disordered" evidence="1">
    <location>
        <begin position="70"/>
        <end position="172"/>
    </location>
</feature>
<gene>
    <name evidence="2" type="ORF">PCOR1329_LOCUS80962</name>
</gene>
<feature type="compositionally biased region" description="Basic and acidic residues" evidence="1">
    <location>
        <begin position="139"/>
        <end position="148"/>
    </location>
</feature>
<comment type="caution">
    <text evidence="2">The sequence shown here is derived from an EMBL/GenBank/DDBJ whole genome shotgun (WGS) entry which is preliminary data.</text>
</comment>
<feature type="compositionally biased region" description="Acidic residues" evidence="1">
    <location>
        <begin position="101"/>
        <end position="113"/>
    </location>
</feature>
<protein>
    <submittedName>
        <fullName evidence="2">Uncharacterized protein</fullName>
    </submittedName>
</protein>
<sequence>MVVASRLAWIRRQVLQGAGFHFSADGAAMRGRFKVEMAIDAGLQVSPLAQLANLGVDDHLLQLVNSHLSVDRGHRRSDGKREVSPWLSARPAPFRHGLRDEGDDGDAGDDGDGPGDGGEGRPGGRRRCRCGAHALPRPRGADPWRAGDGDPWSSAGQLPKIPRRSDDPDGGLPVVPPFPSTRTLWSFIPLASALAMLMVALELSGAEYLPTLKLQTDFLSQLLVVVQMHVGRPYVPVRGPVDDTWNRGDMVAGMIAVMGSDGRPPSGAMRAVFHLPFRPVEDHRTHDADRHGDGRAGLVMVVWGFSLQSCSARRLAKRRFTQKLLMQKLFMQGLFALKQQLFT</sequence>
<dbReference type="EMBL" id="CAUYUJ010021515">
    <property type="protein sequence ID" value="CAK0905172.1"/>
    <property type="molecule type" value="Genomic_DNA"/>
</dbReference>
<evidence type="ECO:0000313" key="2">
    <source>
        <dbReference type="EMBL" id="CAK0905172.1"/>
    </source>
</evidence>
<organism evidence="2 3">
    <name type="scientific">Prorocentrum cordatum</name>
    <dbReference type="NCBI Taxonomy" id="2364126"/>
    <lineage>
        <taxon>Eukaryota</taxon>
        <taxon>Sar</taxon>
        <taxon>Alveolata</taxon>
        <taxon>Dinophyceae</taxon>
        <taxon>Prorocentrales</taxon>
        <taxon>Prorocentraceae</taxon>
        <taxon>Prorocentrum</taxon>
    </lineage>
</organism>
<evidence type="ECO:0000256" key="1">
    <source>
        <dbReference type="SAM" id="MobiDB-lite"/>
    </source>
</evidence>
<evidence type="ECO:0000313" key="3">
    <source>
        <dbReference type="Proteomes" id="UP001189429"/>
    </source>
</evidence>
<reference evidence="2" key="1">
    <citation type="submission" date="2023-10" db="EMBL/GenBank/DDBJ databases">
        <authorList>
            <person name="Chen Y."/>
            <person name="Shah S."/>
            <person name="Dougan E. K."/>
            <person name="Thang M."/>
            <person name="Chan C."/>
        </authorList>
    </citation>
    <scope>NUCLEOTIDE SEQUENCE [LARGE SCALE GENOMIC DNA]</scope>
</reference>
<dbReference type="Proteomes" id="UP001189429">
    <property type="component" value="Unassembled WGS sequence"/>
</dbReference>
<keyword evidence="3" id="KW-1185">Reference proteome</keyword>
<proteinExistence type="predicted"/>